<feature type="region of interest" description="Disordered" evidence="4">
    <location>
        <begin position="1"/>
        <end position="24"/>
    </location>
</feature>
<evidence type="ECO:0000313" key="8">
    <source>
        <dbReference type="Proteomes" id="UP001519291"/>
    </source>
</evidence>
<name>A0ABS4Y9B5_9ACTN</name>
<protein>
    <submittedName>
        <fullName evidence="7">Pimeloyl-ACP methyl ester carboxylesterase</fullName>
    </submittedName>
</protein>
<dbReference type="InterPro" id="IPR000073">
    <property type="entry name" value="AB_hydrolase_1"/>
</dbReference>
<dbReference type="Pfam" id="PF00561">
    <property type="entry name" value="Abhydrolase_1"/>
    <property type="match status" value="1"/>
</dbReference>
<dbReference type="PANTHER" id="PTHR43248:SF29">
    <property type="entry name" value="TRIPEPTIDYL AMINOPEPTIDASE"/>
    <property type="match status" value="1"/>
</dbReference>
<sequence length="482" mass="52449">MASSPSEASAAKDPLRQYTQQAPRWQRCDAKTPATFQCTTLEVPLDYSDPGGKKTDIAVSRLKASSAKERRGVLLLNPGGPGGPGLELPVGLGADFPGDVKRQYDLIGFDPRGVGQSSPVSCGLTADEQDLERPYRTETFAKEVKWARTVADKCQAAEGDRLRHLTTRNTARDMDVIRAVLGEKKISYLGYSYGTYLGAVYAQMFPRRTDRFLLDSAADPVRYGRGTFQAMAERAEPAFTRWTEWTARRHTTYALGRTPAEVRKTFRDLIAQADRKPIDHGGTLFTGDTIRAQRATFSRVQKAATWVAELKKAAEGRKPDPSGTPEQVPSPLRPASARDVPSDNEAASAWAVLCADTRTTWPSDPEQYRRDAIRDKARYPLSGDFESNIKPCAFWKPGSEPATSVNSEVSALILQNEWDPATPLAGGQAMHRALRGSRMITVAGGEGHGVYGTGSCADKSATAYLTTGRLPAEDLACRASAG</sequence>
<dbReference type="PANTHER" id="PTHR43248">
    <property type="entry name" value="2-SUCCINYL-6-HYDROXY-2,4-CYCLOHEXADIENE-1-CARBOXYLATE SYNTHASE"/>
    <property type="match status" value="1"/>
</dbReference>
<evidence type="ECO:0000256" key="3">
    <source>
        <dbReference type="ARBA" id="ARBA00022801"/>
    </source>
</evidence>
<comment type="similarity">
    <text evidence="1">Belongs to the peptidase S33 family.</text>
</comment>
<accession>A0ABS4Y9B5</accession>
<feature type="domain" description="Peptidase S33 tripeptidyl aminopeptidase-like C-terminal" evidence="6">
    <location>
        <begin position="388"/>
        <end position="477"/>
    </location>
</feature>
<evidence type="ECO:0000256" key="2">
    <source>
        <dbReference type="ARBA" id="ARBA00022729"/>
    </source>
</evidence>
<dbReference type="InterPro" id="IPR029058">
    <property type="entry name" value="AB_hydrolase_fold"/>
</dbReference>
<keyword evidence="3" id="KW-0378">Hydrolase</keyword>
<evidence type="ECO:0000259" key="5">
    <source>
        <dbReference type="Pfam" id="PF00561"/>
    </source>
</evidence>
<reference evidence="7 8" key="1">
    <citation type="submission" date="2021-03" db="EMBL/GenBank/DDBJ databases">
        <title>Sequencing the genomes of 1000 actinobacteria strains.</title>
        <authorList>
            <person name="Klenk H.-P."/>
        </authorList>
    </citation>
    <scope>NUCLEOTIDE SEQUENCE [LARGE SCALE GENOMIC DNA]</scope>
    <source>
        <strain evidence="7 8">DSM 41480</strain>
    </source>
</reference>
<dbReference type="SUPFAM" id="SSF53474">
    <property type="entry name" value="alpha/beta-Hydrolases"/>
    <property type="match status" value="1"/>
</dbReference>
<dbReference type="Gene3D" id="3.40.50.1820">
    <property type="entry name" value="alpha/beta hydrolase"/>
    <property type="match status" value="1"/>
</dbReference>
<feature type="domain" description="AB hydrolase-1" evidence="5">
    <location>
        <begin position="73"/>
        <end position="229"/>
    </location>
</feature>
<organism evidence="7 8">
    <name type="scientific">Streptomyces syringium</name>
    <dbReference type="NCBI Taxonomy" id="76729"/>
    <lineage>
        <taxon>Bacteria</taxon>
        <taxon>Bacillati</taxon>
        <taxon>Actinomycetota</taxon>
        <taxon>Actinomycetes</taxon>
        <taxon>Kitasatosporales</taxon>
        <taxon>Streptomycetaceae</taxon>
        <taxon>Streptomyces</taxon>
    </lineage>
</organism>
<keyword evidence="8" id="KW-1185">Reference proteome</keyword>
<dbReference type="EMBL" id="JAGIOH010000001">
    <property type="protein sequence ID" value="MBP2405291.1"/>
    <property type="molecule type" value="Genomic_DNA"/>
</dbReference>
<evidence type="ECO:0000256" key="4">
    <source>
        <dbReference type="SAM" id="MobiDB-lite"/>
    </source>
</evidence>
<gene>
    <name evidence="7" type="ORF">JO379_004760</name>
</gene>
<dbReference type="InterPro" id="IPR051601">
    <property type="entry name" value="Serine_prot/Carboxylest_S33"/>
</dbReference>
<keyword evidence="2" id="KW-0732">Signal</keyword>
<comment type="caution">
    <text evidence="7">The sequence shown here is derived from an EMBL/GenBank/DDBJ whole genome shotgun (WGS) entry which is preliminary data.</text>
</comment>
<dbReference type="InterPro" id="IPR013595">
    <property type="entry name" value="Pept_S33_TAP-like_C"/>
</dbReference>
<feature type="region of interest" description="Disordered" evidence="4">
    <location>
        <begin position="312"/>
        <end position="341"/>
    </location>
</feature>
<proteinExistence type="inferred from homology"/>
<dbReference type="Pfam" id="PF08386">
    <property type="entry name" value="Abhydrolase_4"/>
    <property type="match status" value="1"/>
</dbReference>
<evidence type="ECO:0000256" key="1">
    <source>
        <dbReference type="ARBA" id="ARBA00010088"/>
    </source>
</evidence>
<dbReference type="Proteomes" id="UP001519291">
    <property type="component" value="Unassembled WGS sequence"/>
</dbReference>
<evidence type="ECO:0000313" key="7">
    <source>
        <dbReference type="EMBL" id="MBP2405291.1"/>
    </source>
</evidence>
<evidence type="ECO:0000259" key="6">
    <source>
        <dbReference type="Pfam" id="PF08386"/>
    </source>
</evidence>